<feature type="domain" description="UspA" evidence="3">
    <location>
        <begin position="81"/>
        <end position="204"/>
    </location>
</feature>
<dbReference type="Proteomes" id="UP000001382">
    <property type="component" value="Chromosome"/>
</dbReference>
<accession>D2S7U5</accession>
<dbReference type="eggNOG" id="COG0589">
    <property type="taxonomic scope" value="Bacteria"/>
</dbReference>
<protein>
    <submittedName>
        <fullName evidence="4">UspA domain protein</fullName>
    </submittedName>
</protein>
<gene>
    <name evidence="4" type="ordered locus">Gobs_2937</name>
</gene>
<dbReference type="KEGG" id="gob:Gobs_2937"/>
<evidence type="ECO:0000256" key="1">
    <source>
        <dbReference type="ARBA" id="ARBA00008791"/>
    </source>
</evidence>
<feature type="transmembrane region" description="Helical" evidence="2">
    <location>
        <begin position="34"/>
        <end position="52"/>
    </location>
</feature>
<dbReference type="InterPro" id="IPR006016">
    <property type="entry name" value="UspA"/>
</dbReference>
<dbReference type="EMBL" id="CP001867">
    <property type="protein sequence ID" value="ADB75554.1"/>
    <property type="molecule type" value="Genomic_DNA"/>
</dbReference>
<evidence type="ECO:0000313" key="4">
    <source>
        <dbReference type="EMBL" id="ADB75554.1"/>
    </source>
</evidence>
<comment type="similarity">
    <text evidence="1">Belongs to the universal stress protein A family.</text>
</comment>
<dbReference type="PRINTS" id="PR01438">
    <property type="entry name" value="UNVRSLSTRESS"/>
</dbReference>
<dbReference type="InterPro" id="IPR014729">
    <property type="entry name" value="Rossmann-like_a/b/a_fold"/>
</dbReference>
<dbReference type="PANTHER" id="PTHR43010:SF1">
    <property type="entry name" value="USPA DOMAIN-CONTAINING PROTEIN"/>
    <property type="match status" value="1"/>
</dbReference>
<dbReference type="Gene3D" id="3.40.50.620">
    <property type="entry name" value="HUPs"/>
    <property type="match status" value="1"/>
</dbReference>
<feature type="transmembrane region" description="Helical" evidence="2">
    <location>
        <begin position="6"/>
        <end position="27"/>
    </location>
</feature>
<keyword evidence="2" id="KW-0812">Transmembrane</keyword>
<keyword evidence="2" id="KW-0472">Membrane</keyword>
<reference evidence="4 5" key="1">
    <citation type="journal article" date="2010" name="Stand. Genomic Sci.">
        <title>Complete genome sequence of Geodermatophilus obscurus type strain (G-20).</title>
        <authorList>
            <person name="Ivanova N."/>
            <person name="Sikorski J."/>
            <person name="Jando M."/>
            <person name="Munk C."/>
            <person name="Lapidus A."/>
            <person name="Glavina Del Rio T."/>
            <person name="Copeland A."/>
            <person name="Tice H."/>
            <person name="Cheng J.-F."/>
            <person name="Lucas S."/>
            <person name="Chen F."/>
            <person name="Nolan M."/>
            <person name="Bruce D."/>
            <person name="Goodwin L."/>
            <person name="Pitluck S."/>
            <person name="Mavromatis K."/>
            <person name="Mikhailova N."/>
            <person name="Pati A."/>
            <person name="Chen A."/>
            <person name="Palaniappan K."/>
            <person name="Land M."/>
            <person name="Hauser L."/>
            <person name="Chang Y.-J."/>
            <person name="Jeffries C.D."/>
            <person name="Meincke L."/>
            <person name="Brettin T."/>
            <person name="Detter J.C."/>
            <person name="Detter J.C."/>
            <person name="Rohde M."/>
            <person name="Goeker M."/>
            <person name="Bristow J."/>
            <person name="Eisen J.A."/>
            <person name="Markowitz V."/>
            <person name="Hugenholtz P."/>
            <person name="Kyrpides N.C."/>
            <person name="Klenk H.-P."/>
        </authorList>
    </citation>
    <scope>NUCLEOTIDE SEQUENCE [LARGE SCALE GENOMIC DNA]</scope>
    <source>
        <strain evidence="5">ATCC 25078 / DSM 43160 / JCM 3152 / KCC A-0152 / KCTC 9177 / NBRC 13315 / NRRL B-3577 / G-20</strain>
    </source>
</reference>
<dbReference type="HOGENOM" id="CLU_085062_0_0_11"/>
<dbReference type="PANTHER" id="PTHR43010">
    <property type="entry name" value="UNIVERSAL STRESS PROTEIN SLR1230"/>
    <property type="match status" value="1"/>
</dbReference>
<dbReference type="RefSeq" id="WP_012948985.1">
    <property type="nucleotide sequence ID" value="NC_013757.1"/>
</dbReference>
<dbReference type="OrthoDB" id="6174426at2"/>
<evidence type="ECO:0000259" key="3">
    <source>
        <dbReference type="Pfam" id="PF00582"/>
    </source>
</evidence>
<dbReference type="InterPro" id="IPR006015">
    <property type="entry name" value="Universal_stress_UspA"/>
</dbReference>
<dbReference type="AlphaFoldDB" id="D2S7U5"/>
<dbReference type="STRING" id="526225.Gobs_2937"/>
<evidence type="ECO:0000313" key="5">
    <source>
        <dbReference type="Proteomes" id="UP000001382"/>
    </source>
</evidence>
<dbReference type="InterPro" id="IPR051688">
    <property type="entry name" value="USP_A"/>
</dbReference>
<dbReference type="Pfam" id="PF00582">
    <property type="entry name" value="Usp"/>
    <property type="match status" value="1"/>
</dbReference>
<dbReference type="SUPFAM" id="SSF52402">
    <property type="entry name" value="Adenine nucleotide alpha hydrolases-like"/>
    <property type="match status" value="1"/>
</dbReference>
<dbReference type="CDD" id="cd00293">
    <property type="entry name" value="USP-like"/>
    <property type="match status" value="1"/>
</dbReference>
<proteinExistence type="inferred from homology"/>
<keyword evidence="2" id="KW-1133">Transmembrane helix</keyword>
<name>D2S7U5_GEOOG</name>
<keyword evidence="5" id="KW-1185">Reference proteome</keyword>
<organism evidence="4 5">
    <name type="scientific">Geodermatophilus obscurus (strain ATCC 25078 / DSM 43160 / JCM 3152 / CCUG 61914 / KCC A-0152 / KCTC 9177 / NBRC 13315 / NRRL B-3577 / G-20)</name>
    <dbReference type="NCBI Taxonomy" id="526225"/>
    <lineage>
        <taxon>Bacteria</taxon>
        <taxon>Bacillati</taxon>
        <taxon>Actinomycetota</taxon>
        <taxon>Actinomycetes</taxon>
        <taxon>Geodermatophilales</taxon>
        <taxon>Geodermatophilaceae</taxon>
        <taxon>Geodermatophilus</taxon>
    </lineage>
</organism>
<reference evidence="5" key="2">
    <citation type="submission" date="2010-01" db="EMBL/GenBank/DDBJ databases">
        <title>The complete genome of Geodermatophilus obscurus DSM 43160.</title>
        <authorList>
            <consortium name="US DOE Joint Genome Institute (JGI-PGF)"/>
            <person name="Lucas S."/>
            <person name="Copeland A."/>
            <person name="Lapidus A."/>
            <person name="Glavina del Rio T."/>
            <person name="Dalin E."/>
            <person name="Tice H."/>
            <person name="Bruce D."/>
            <person name="Goodwin L."/>
            <person name="Pitluck S."/>
            <person name="Kyrpides N."/>
            <person name="Mavromatis K."/>
            <person name="Ivanova N."/>
            <person name="Munk A.C."/>
            <person name="Brettin T."/>
            <person name="Detter J.C."/>
            <person name="Han C."/>
            <person name="Larimer F."/>
            <person name="Land M."/>
            <person name="Hauser L."/>
            <person name="Markowitz V."/>
            <person name="Cheng J.-F."/>
            <person name="Hugenholtz P."/>
            <person name="Woyke T."/>
            <person name="Wu D."/>
            <person name="Jando M."/>
            <person name="Schneider S."/>
            <person name="Klenk H.-P."/>
            <person name="Eisen J.A."/>
        </authorList>
    </citation>
    <scope>NUCLEOTIDE SEQUENCE [LARGE SCALE GENOMIC DNA]</scope>
    <source>
        <strain evidence="5">ATCC 25078 / DSM 43160 / JCM 3152 / KCC A-0152 / KCTC 9177 / NBRC 13315 / NRRL B-3577 / G-20</strain>
    </source>
</reference>
<evidence type="ECO:0000256" key="2">
    <source>
        <dbReference type="SAM" id="Phobius"/>
    </source>
</evidence>
<sequence length="212" mass="22346">MDFPYWTLLVPLPWVVIGVGAVVVLLYRHGHRDRSWLLIGAVLGPLIVPIAVERAKERSRRLKGAGAHASTERTADRGPCVLIGVDGSPESEEAVRAATRLAAPTAGRFLLASVVSKEAADGGHDEECARAEDLLSRHRRSLPEGPVVQTQVVAGQPAAALLELAEAEDVDLIVVGRRGRGLSRAVLGSAATALSTRSRCPVLLAAPPAGRT</sequence>